<reference evidence="6 8" key="3">
    <citation type="submission" date="2015-07" db="EMBL/GenBank/DDBJ databases">
        <title>Physiological, transcriptional responses and genome re-sequencing of acid resistant extremely thermoacidophilic Metallosphaera sedula SARC-M1.</title>
        <authorList>
            <person name="Ai C."/>
            <person name="McCarthy S."/>
            <person name="Eckrich V."/>
            <person name="Rudrappa D."/>
            <person name="Qiu G."/>
            <person name="Blum P."/>
        </authorList>
    </citation>
    <scope>NUCLEOTIDE SEQUENCE [LARGE SCALE GENOMIC DNA]</scope>
    <source>
        <strain evidence="6 8">SARC-M1</strain>
    </source>
</reference>
<dbReference type="InterPro" id="IPR023393">
    <property type="entry name" value="START-like_dom_sf"/>
</dbReference>
<dbReference type="InterPro" id="IPR021578">
    <property type="entry name" value="STK_08120-like"/>
</dbReference>
<dbReference type="EMBL" id="CP012172">
    <property type="protein sequence ID" value="AKV73662.1"/>
    <property type="molecule type" value="Genomic_DNA"/>
</dbReference>
<gene>
    <name evidence="1" type="ORF">HA72_0538</name>
    <name evidence="2" type="ORF">MsedA_0550</name>
    <name evidence="3" type="ORF">MsedB_0550</name>
    <name evidence="4" type="ORF">MsedC_0549</name>
    <name evidence="5" type="ORF">MsedD_0550</name>
    <name evidence="6" type="ORF">MsedE_0550</name>
</gene>
<evidence type="ECO:0000313" key="8">
    <source>
        <dbReference type="Proteomes" id="UP000056255"/>
    </source>
</evidence>
<dbReference type="SUPFAM" id="SSF55961">
    <property type="entry name" value="Bet v1-like"/>
    <property type="match status" value="1"/>
</dbReference>
<dbReference type="AlphaFoldDB" id="A0A088E5T1"/>
<dbReference type="GeneID" id="91754988"/>
<evidence type="ECO:0000313" key="10">
    <source>
        <dbReference type="Proteomes" id="UP000062398"/>
    </source>
</evidence>
<dbReference type="EMBL" id="CP012173">
    <property type="protein sequence ID" value="AKV75902.1"/>
    <property type="molecule type" value="Genomic_DNA"/>
</dbReference>
<evidence type="ECO:0000313" key="6">
    <source>
        <dbReference type="EMBL" id="AKV82646.1"/>
    </source>
</evidence>
<dbReference type="EMBL" id="CP008822">
    <property type="protein sequence ID" value="AIM26700.1"/>
    <property type="molecule type" value="Genomic_DNA"/>
</dbReference>
<evidence type="ECO:0000313" key="12">
    <source>
        <dbReference type="Proteomes" id="UP000068832"/>
    </source>
</evidence>
<dbReference type="EMBL" id="CP012174">
    <property type="protein sequence ID" value="AKV78153.1"/>
    <property type="molecule type" value="Genomic_DNA"/>
</dbReference>
<evidence type="ECO:0000313" key="2">
    <source>
        <dbReference type="EMBL" id="AKV73662.1"/>
    </source>
</evidence>
<evidence type="ECO:0000313" key="5">
    <source>
        <dbReference type="EMBL" id="AKV80398.1"/>
    </source>
</evidence>
<dbReference type="Proteomes" id="UP000056255">
    <property type="component" value="Chromosome"/>
</dbReference>
<evidence type="ECO:0008006" key="13">
    <source>
        <dbReference type="Google" id="ProtNLM"/>
    </source>
</evidence>
<evidence type="ECO:0000313" key="1">
    <source>
        <dbReference type="EMBL" id="AIM26700.1"/>
    </source>
</evidence>
<evidence type="ECO:0000313" key="9">
    <source>
        <dbReference type="Proteomes" id="UP000061362"/>
    </source>
</evidence>
<dbReference type="Gene3D" id="3.30.530.20">
    <property type="match status" value="1"/>
</dbReference>
<dbReference type="Proteomes" id="UP000061362">
    <property type="component" value="Chromosome"/>
</dbReference>
<dbReference type="PATRIC" id="fig|43687.5.peg.553"/>
<proteinExistence type="predicted"/>
<organism evidence="1 7">
    <name type="scientific">Metallosphaera sedula</name>
    <dbReference type="NCBI Taxonomy" id="43687"/>
    <lineage>
        <taxon>Archaea</taxon>
        <taxon>Thermoproteota</taxon>
        <taxon>Thermoprotei</taxon>
        <taxon>Sulfolobales</taxon>
        <taxon>Sulfolobaceae</taxon>
        <taxon>Metallosphaera</taxon>
    </lineage>
</organism>
<evidence type="ECO:0000313" key="11">
    <source>
        <dbReference type="Proteomes" id="UP000062475"/>
    </source>
</evidence>
<dbReference type="Pfam" id="PF11485">
    <property type="entry name" value="STK_08120-like"/>
    <property type="match status" value="1"/>
</dbReference>
<accession>A0A088E5T1</accession>
<dbReference type="EMBL" id="CP012176">
    <property type="protein sequence ID" value="AKV82646.1"/>
    <property type="molecule type" value="Genomic_DNA"/>
</dbReference>
<dbReference type="EMBL" id="CP012175">
    <property type="protein sequence ID" value="AKV80398.1"/>
    <property type="molecule type" value="Genomic_DNA"/>
</dbReference>
<dbReference type="Proteomes" id="UP000029084">
    <property type="component" value="Chromosome"/>
</dbReference>
<reference evidence="1 7" key="1">
    <citation type="journal article" date="2014" name="J. Bacteriol.">
        <title>Role of an Archaeal PitA Transporter in the Copper and Arsenic Resistance of Metallosphaera sedula, an Extreme Thermoacidophile.</title>
        <authorList>
            <person name="McCarthy S."/>
            <person name="Ai C."/>
            <person name="Wheaton G."/>
            <person name="Tevatia R."/>
            <person name="Eckrich V."/>
            <person name="Kelly R."/>
            <person name="Blum P."/>
        </authorList>
    </citation>
    <scope>NUCLEOTIDE SEQUENCE [LARGE SCALE GENOMIC DNA]</scope>
    <source>
        <strain evidence="1 7">CuR1</strain>
    </source>
</reference>
<reference evidence="9 10" key="2">
    <citation type="journal article" date="2015" name="Genome Announc.">
        <title>Complete Genome Sequences of Evolved Arsenate-Resistant Metallosphaera sedula Strains.</title>
        <authorList>
            <person name="Ai C."/>
            <person name="McCarthy S."/>
            <person name="Schackwitz W."/>
            <person name="Martin J."/>
            <person name="Lipzen A."/>
            <person name="Blum P."/>
        </authorList>
    </citation>
    <scope>NUCLEOTIDE SEQUENCE [LARGE SCALE GENOMIC DNA]</scope>
    <source>
        <strain evidence="4 10">ARS120-1</strain>
        <strain evidence="5 9">ARS120-2</strain>
        <strain evidence="2 12">ARS50-1</strain>
        <strain evidence="3 11">ARS50-2</strain>
    </source>
</reference>
<evidence type="ECO:0000313" key="3">
    <source>
        <dbReference type="EMBL" id="AKV75902.1"/>
    </source>
</evidence>
<protein>
    <recommendedName>
        <fullName evidence="13">DUF3211 domain-containing protein</fullName>
    </recommendedName>
</protein>
<evidence type="ECO:0000313" key="4">
    <source>
        <dbReference type="EMBL" id="AKV78153.1"/>
    </source>
</evidence>
<dbReference type="Proteomes" id="UP000068832">
    <property type="component" value="Chromosome"/>
</dbReference>
<dbReference type="OrthoDB" id="34680at2157"/>
<sequence>MLIISRNIPTSHTPEAVRVILSDPGFVIPKLFPTIKRLEVSGKSFSGMARYMFFDHEIKGNVFVSNTEVTYPYTVSHGNDVGTGRLIFSIGQGEVRIRLEYEGWMEHFSAPLLEKWLSGFLKGLEEDLRLERIKRKI</sequence>
<name>A0A088E5T1_9CREN</name>
<dbReference type="Proteomes" id="UP000062475">
    <property type="component" value="Chromosome"/>
</dbReference>
<dbReference type="Proteomes" id="UP000062398">
    <property type="component" value="Chromosome"/>
</dbReference>
<evidence type="ECO:0000313" key="7">
    <source>
        <dbReference type="Proteomes" id="UP000029084"/>
    </source>
</evidence>
<dbReference type="OMA" id="WMEHFSA"/>
<dbReference type="RefSeq" id="WP_012020501.1">
    <property type="nucleotide sequence ID" value="NZ_CP008822.1"/>
</dbReference>